<reference evidence="3" key="1">
    <citation type="submission" date="2016-06" db="UniProtKB">
        <authorList>
            <consortium name="WormBaseParasite"/>
        </authorList>
    </citation>
    <scope>IDENTIFICATION</scope>
</reference>
<evidence type="ECO:0000313" key="3">
    <source>
        <dbReference type="WBParaSite" id="GPUH_0000348101-mRNA-1"/>
    </source>
</evidence>
<name>A0A183D434_9BILA</name>
<organism evidence="3">
    <name type="scientific">Gongylonema pulchrum</name>
    <dbReference type="NCBI Taxonomy" id="637853"/>
    <lineage>
        <taxon>Eukaryota</taxon>
        <taxon>Metazoa</taxon>
        <taxon>Ecdysozoa</taxon>
        <taxon>Nematoda</taxon>
        <taxon>Chromadorea</taxon>
        <taxon>Rhabditida</taxon>
        <taxon>Spirurina</taxon>
        <taxon>Spiruromorpha</taxon>
        <taxon>Spiruroidea</taxon>
        <taxon>Gongylonematidae</taxon>
        <taxon>Gongylonema</taxon>
    </lineage>
</organism>
<dbReference type="OrthoDB" id="5793851at2759"/>
<gene>
    <name evidence="1" type="ORF">GPUH_LOCUS3475</name>
</gene>
<protein>
    <submittedName>
        <fullName evidence="1 3">Uncharacterized protein</fullName>
    </submittedName>
</protein>
<accession>A0A183D434</accession>
<evidence type="ECO:0000313" key="1">
    <source>
        <dbReference type="EMBL" id="VDK39733.1"/>
    </source>
</evidence>
<dbReference type="Proteomes" id="UP000271098">
    <property type="component" value="Unassembled WGS sequence"/>
</dbReference>
<dbReference type="EMBL" id="UYRT01005980">
    <property type="protein sequence ID" value="VDK39733.1"/>
    <property type="molecule type" value="Genomic_DNA"/>
</dbReference>
<dbReference type="WBParaSite" id="GPUH_0000348101-mRNA-1">
    <property type="protein sequence ID" value="GPUH_0000348101-mRNA-1"/>
    <property type="gene ID" value="GPUH_0000348101"/>
</dbReference>
<proteinExistence type="predicted"/>
<sequence>MYGPDRQAYVKTEFGEVIDKPLHHRKCEPQNEESILVQNLDRECRRSIRKGEKTPREAHMEGLGKAAEIGAESVGASLQKLFPPWDRVRSSYLRQKDLQKKASLATAMNEHQFSGEEDESNNIAHYAAVVNQDNCCEDQPPPAVDQPAVELSPAMVALKNQIMFEVQQTIRNEVTRAVSRAAVAMEQRIETKIMQIFDEIFRKADDDVEVAEIDEYAMQQFPSTSENSTFLSPKRQRFENTETYEKRTDGPFSIPACYLSRNRDNSGEIREK</sequence>
<reference evidence="1 2" key="2">
    <citation type="submission" date="2018-11" db="EMBL/GenBank/DDBJ databases">
        <authorList>
            <consortium name="Pathogen Informatics"/>
        </authorList>
    </citation>
    <scope>NUCLEOTIDE SEQUENCE [LARGE SCALE GENOMIC DNA]</scope>
</reference>
<dbReference type="AlphaFoldDB" id="A0A183D434"/>
<evidence type="ECO:0000313" key="2">
    <source>
        <dbReference type="Proteomes" id="UP000271098"/>
    </source>
</evidence>
<keyword evidence="2" id="KW-1185">Reference proteome</keyword>